<gene>
    <name evidence="2" type="ORF">PEBR_34131</name>
</gene>
<comment type="caution">
    <text evidence="2">The sequence shown here is derived from an EMBL/GenBank/DDBJ whole genome shotgun (WGS) entry which is preliminary data.</text>
</comment>
<reference evidence="3" key="1">
    <citation type="submission" date="2015-09" db="EMBL/GenBank/DDBJ databases">
        <authorList>
            <person name="Fill T.P."/>
            <person name="Baretta J.F."/>
            <person name="de Almeida L.G."/>
            <person name="Rocha M."/>
            <person name="de Souza D.H."/>
            <person name="Malavazi I."/>
            <person name="Cerdeira L.T."/>
            <person name="Hong H."/>
            <person name="Samborskyy M."/>
            <person name="de Vasconcelos A.T."/>
            <person name="Leadlay P."/>
            <person name="Rodrigues-Filho E."/>
        </authorList>
    </citation>
    <scope>NUCLEOTIDE SEQUENCE [LARGE SCALE GENOMIC DNA]</scope>
    <source>
        <strain evidence="3">LaBioMMi 136</strain>
    </source>
</reference>
<evidence type="ECO:0000313" key="2">
    <source>
        <dbReference type="EMBL" id="OOQ84308.1"/>
    </source>
</evidence>
<feature type="region of interest" description="Disordered" evidence="1">
    <location>
        <begin position="105"/>
        <end position="136"/>
    </location>
</feature>
<organism evidence="2 3">
    <name type="scientific">Penicillium brasilianum</name>
    <dbReference type="NCBI Taxonomy" id="104259"/>
    <lineage>
        <taxon>Eukaryota</taxon>
        <taxon>Fungi</taxon>
        <taxon>Dikarya</taxon>
        <taxon>Ascomycota</taxon>
        <taxon>Pezizomycotina</taxon>
        <taxon>Eurotiomycetes</taxon>
        <taxon>Eurotiomycetidae</taxon>
        <taxon>Eurotiales</taxon>
        <taxon>Aspergillaceae</taxon>
        <taxon>Penicillium</taxon>
    </lineage>
</organism>
<accession>A0A1S9RGW4</accession>
<protein>
    <submittedName>
        <fullName evidence="2">Uncharacterized protein</fullName>
    </submittedName>
</protein>
<dbReference type="Proteomes" id="UP000190744">
    <property type="component" value="Unassembled WGS sequence"/>
</dbReference>
<dbReference type="EMBL" id="LJBN01000183">
    <property type="protein sequence ID" value="OOQ84308.1"/>
    <property type="molecule type" value="Genomic_DNA"/>
</dbReference>
<evidence type="ECO:0000256" key="1">
    <source>
        <dbReference type="SAM" id="MobiDB-lite"/>
    </source>
</evidence>
<feature type="region of interest" description="Disordered" evidence="1">
    <location>
        <begin position="71"/>
        <end position="92"/>
    </location>
</feature>
<name>A0A1S9RGW4_PENBI</name>
<proteinExistence type="predicted"/>
<dbReference type="AlphaFoldDB" id="A0A1S9RGW4"/>
<evidence type="ECO:0000313" key="3">
    <source>
        <dbReference type="Proteomes" id="UP000190744"/>
    </source>
</evidence>
<sequence>MGQLLTELANIAKERAVNHPDLCKVMTVLSENEFNRIYDSSKRSLNQRMQHRLAQGHTNGGYYLNRDIGHEFQQPSTTKQAERTENSSTERLSLSRDRFVALSAEVDRISEEPDQSPPSYDTAYASKMNNDDDDAAATKPRLSFWASLKKVVKGQLGSKALRL</sequence>